<dbReference type="InterPro" id="IPR035418">
    <property type="entry name" value="AraC-bd_2"/>
</dbReference>
<dbReference type="PANTHER" id="PTHR46796:SF6">
    <property type="entry name" value="ARAC SUBFAMILY"/>
    <property type="match status" value="1"/>
</dbReference>
<feature type="domain" description="HTH araC/xylS-type" evidence="4">
    <location>
        <begin position="202"/>
        <end position="302"/>
    </location>
</feature>
<dbReference type="InterPro" id="IPR018060">
    <property type="entry name" value="HTH_AraC"/>
</dbReference>
<dbReference type="KEGG" id="bgp:BGL_1c14610"/>
<dbReference type="Pfam" id="PF14525">
    <property type="entry name" value="AraC_binding_2"/>
    <property type="match status" value="1"/>
</dbReference>
<dbReference type="GO" id="GO:0043565">
    <property type="term" value="F:sequence-specific DNA binding"/>
    <property type="evidence" value="ECO:0007669"/>
    <property type="project" value="InterPro"/>
</dbReference>
<dbReference type="SMART" id="SM00342">
    <property type="entry name" value="HTH_ARAC"/>
    <property type="match status" value="1"/>
</dbReference>
<evidence type="ECO:0000256" key="3">
    <source>
        <dbReference type="ARBA" id="ARBA00023163"/>
    </source>
</evidence>
<evidence type="ECO:0000313" key="5">
    <source>
        <dbReference type="EMBL" id="AJK45977.1"/>
    </source>
</evidence>
<sequence>MPESERLDAWAAALSLCDYDLPTDATVPFDAEFYAMRFGPFVLTSQRWVRPEPPVSYRASRSTRKILADGLDYFHLMFQVTGSVAGECGSRQVRAQVGPLCVLDMSLPFDYVVTAGDVIGLLIRRDVLQALDLHQGDDIIDPTMGVILAEYLFILRDNMYKLSVGDVPYIARATNALLHAALMRSSEALPDDLSGADLALIRRARQFMEVNLQRADLTPEKISDAIGISRAKLYRLFQGCGGVMRQVQRRRLARAYDALTDPDVPKQRIAQVARCHGFMDEKYFSRIFRATFGCTPREAMERRRAARFQPRESTSRILGPSFVQWLKADEAMSHCF</sequence>
<accession>A0A0B6RKY9</accession>
<proteinExistence type="predicted"/>
<name>A0A0B6RKY9_BURPL</name>
<dbReference type="GO" id="GO:0003700">
    <property type="term" value="F:DNA-binding transcription factor activity"/>
    <property type="evidence" value="ECO:0007669"/>
    <property type="project" value="InterPro"/>
</dbReference>
<gene>
    <name evidence="5" type="ORF">BGL_1c14610</name>
</gene>
<keyword evidence="6" id="KW-1185">Reference proteome</keyword>
<organism evidence="5 6">
    <name type="scientific">Burkholderia plantarii</name>
    <dbReference type="NCBI Taxonomy" id="41899"/>
    <lineage>
        <taxon>Bacteria</taxon>
        <taxon>Pseudomonadati</taxon>
        <taxon>Pseudomonadota</taxon>
        <taxon>Betaproteobacteria</taxon>
        <taxon>Burkholderiales</taxon>
        <taxon>Burkholderiaceae</taxon>
        <taxon>Burkholderia</taxon>
    </lineage>
</organism>
<dbReference type="Gene3D" id="1.10.10.60">
    <property type="entry name" value="Homeodomain-like"/>
    <property type="match status" value="1"/>
</dbReference>
<protein>
    <submittedName>
        <fullName evidence="5">Transcriptional regulator, AraC family</fullName>
    </submittedName>
</protein>
<reference evidence="5 6" key="2">
    <citation type="journal article" date="2016" name="Appl. Microbiol. Biotechnol.">
        <title>Mutations improving production and secretion of extracellular lipase by Burkholderia glumae PG1.</title>
        <authorList>
            <person name="Knapp A."/>
            <person name="Voget S."/>
            <person name="Gao R."/>
            <person name="Zaburannyi N."/>
            <person name="Krysciak D."/>
            <person name="Breuer M."/>
            <person name="Hauer B."/>
            <person name="Streit W.R."/>
            <person name="Muller R."/>
            <person name="Daniel R."/>
            <person name="Jaeger K.E."/>
        </authorList>
    </citation>
    <scope>NUCLEOTIDE SEQUENCE [LARGE SCALE GENOMIC DNA]</scope>
    <source>
        <strain evidence="5 6">PG1</strain>
    </source>
</reference>
<evidence type="ECO:0000259" key="4">
    <source>
        <dbReference type="PROSITE" id="PS01124"/>
    </source>
</evidence>
<dbReference type="SUPFAM" id="SSF46689">
    <property type="entry name" value="Homeodomain-like"/>
    <property type="match status" value="1"/>
</dbReference>
<keyword evidence="2" id="KW-0238">DNA-binding</keyword>
<dbReference type="PANTHER" id="PTHR46796">
    <property type="entry name" value="HTH-TYPE TRANSCRIPTIONAL ACTIVATOR RHAS-RELATED"/>
    <property type="match status" value="1"/>
</dbReference>
<dbReference type="Pfam" id="PF12833">
    <property type="entry name" value="HTH_18"/>
    <property type="match status" value="1"/>
</dbReference>
<keyword evidence="3" id="KW-0804">Transcription</keyword>
<dbReference type="InterPro" id="IPR050204">
    <property type="entry name" value="AraC_XylS_family_regulators"/>
</dbReference>
<dbReference type="Proteomes" id="UP000031838">
    <property type="component" value="Chromosome 1"/>
</dbReference>
<keyword evidence="1" id="KW-0805">Transcription regulation</keyword>
<dbReference type="AlphaFoldDB" id="A0A0B6RKY9"/>
<dbReference type="PROSITE" id="PS01124">
    <property type="entry name" value="HTH_ARAC_FAMILY_2"/>
    <property type="match status" value="1"/>
</dbReference>
<dbReference type="EMBL" id="CP002580">
    <property type="protein sequence ID" value="AJK45977.1"/>
    <property type="molecule type" value="Genomic_DNA"/>
</dbReference>
<reference evidence="6" key="1">
    <citation type="submission" date="2011-03" db="EMBL/GenBank/DDBJ databases">
        <authorList>
            <person name="Voget S."/>
            <person name="Streit W.R."/>
            <person name="Jaeger K.E."/>
            <person name="Daniel R."/>
        </authorList>
    </citation>
    <scope>NUCLEOTIDE SEQUENCE [LARGE SCALE GENOMIC DNA]</scope>
    <source>
        <strain evidence="6">PG1</strain>
    </source>
</reference>
<evidence type="ECO:0000256" key="2">
    <source>
        <dbReference type="ARBA" id="ARBA00023125"/>
    </source>
</evidence>
<dbReference type="InterPro" id="IPR009057">
    <property type="entry name" value="Homeodomain-like_sf"/>
</dbReference>
<dbReference type="HOGENOM" id="CLU_049704_0_1_4"/>
<evidence type="ECO:0000313" key="6">
    <source>
        <dbReference type="Proteomes" id="UP000031838"/>
    </source>
</evidence>
<evidence type="ECO:0000256" key="1">
    <source>
        <dbReference type="ARBA" id="ARBA00023015"/>
    </source>
</evidence>